<evidence type="ECO:0000313" key="2">
    <source>
        <dbReference type="EMBL" id="TNN65754.1"/>
    </source>
</evidence>
<proteinExistence type="predicted"/>
<evidence type="ECO:0000256" key="1">
    <source>
        <dbReference type="SAM" id="MobiDB-lite"/>
    </source>
</evidence>
<accession>A0A4Z2HLD0</accession>
<feature type="compositionally biased region" description="Basic and acidic residues" evidence="1">
    <location>
        <begin position="1"/>
        <end position="25"/>
    </location>
</feature>
<keyword evidence="3" id="KW-1185">Reference proteome</keyword>
<feature type="compositionally biased region" description="Basic residues" evidence="1">
    <location>
        <begin position="155"/>
        <end position="164"/>
    </location>
</feature>
<evidence type="ECO:0000313" key="3">
    <source>
        <dbReference type="Proteomes" id="UP000314294"/>
    </source>
</evidence>
<dbReference type="EMBL" id="SRLO01000230">
    <property type="protein sequence ID" value="TNN65754.1"/>
    <property type="molecule type" value="Genomic_DNA"/>
</dbReference>
<sequence>MKEKRDDRGQDGGERENGETKEMRTTHGVSDVRLSAITTTTTGFMDSSAVTVQTLINNGKKHLKKKQVNKSCIQDQKGSSTYRRQRLADAQADGAGRGGLQDLQGLVQGERVQLGVVDRHQLVSGEQSAVALREAAGDQRPDHHHASTGIQRVLERKRRGTPSH</sequence>
<reference evidence="2 3" key="1">
    <citation type="submission" date="2019-03" db="EMBL/GenBank/DDBJ databases">
        <title>First draft genome of Liparis tanakae, snailfish: a comprehensive survey of snailfish specific genes.</title>
        <authorList>
            <person name="Kim W."/>
            <person name="Song I."/>
            <person name="Jeong J.-H."/>
            <person name="Kim D."/>
            <person name="Kim S."/>
            <person name="Ryu S."/>
            <person name="Song J.Y."/>
            <person name="Lee S.K."/>
        </authorList>
    </citation>
    <scope>NUCLEOTIDE SEQUENCE [LARGE SCALE GENOMIC DNA]</scope>
    <source>
        <tissue evidence="2">Muscle</tissue>
    </source>
</reference>
<protein>
    <submittedName>
        <fullName evidence="2">Uncharacterized protein</fullName>
    </submittedName>
</protein>
<dbReference type="Proteomes" id="UP000314294">
    <property type="component" value="Unassembled WGS sequence"/>
</dbReference>
<feature type="compositionally biased region" description="Polar residues" evidence="1">
    <location>
        <begin position="69"/>
        <end position="82"/>
    </location>
</feature>
<feature type="region of interest" description="Disordered" evidence="1">
    <location>
        <begin position="61"/>
        <end position="83"/>
    </location>
</feature>
<dbReference type="AlphaFoldDB" id="A0A4Z2HLD0"/>
<feature type="region of interest" description="Disordered" evidence="1">
    <location>
        <begin position="134"/>
        <end position="164"/>
    </location>
</feature>
<feature type="region of interest" description="Disordered" evidence="1">
    <location>
        <begin position="1"/>
        <end position="32"/>
    </location>
</feature>
<gene>
    <name evidence="2" type="ORF">EYF80_024047</name>
</gene>
<name>A0A4Z2HLD0_9TELE</name>
<organism evidence="2 3">
    <name type="scientific">Liparis tanakae</name>
    <name type="common">Tanaka's snailfish</name>
    <dbReference type="NCBI Taxonomy" id="230148"/>
    <lineage>
        <taxon>Eukaryota</taxon>
        <taxon>Metazoa</taxon>
        <taxon>Chordata</taxon>
        <taxon>Craniata</taxon>
        <taxon>Vertebrata</taxon>
        <taxon>Euteleostomi</taxon>
        <taxon>Actinopterygii</taxon>
        <taxon>Neopterygii</taxon>
        <taxon>Teleostei</taxon>
        <taxon>Neoteleostei</taxon>
        <taxon>Acanthomorphata</taxon>
        <taxon>Eupercaria</taxon>
        <taxon>Perciformes</taxon>
        <taxon>Cottioidei</taxon>
        <taxon>Cottales</taxon>
        <taxon>Liparidae</taxon>
        <taxon>Liparis</taxon>
    </lineage>
</organism>
<comment type="caution">
    <text evidence="2">The sequence shown here is derived from an EMBL/GenBank/DDBJ whole genome shotgun (WGS) entry which is preliminary data.</text>
</comment>
<feature type="compositionally biased region" description="Basic and acidic residues" evidence="1">
    <location>
        <begin position="135"/>
        <end position="145"/>
    </location>
</feature>